<dbReference type="Pfam" id="PF01832">
    <property type="entry name" value="Glucosaminidase"/>
    <property type="match status" value="1"/>
</dbReference>
<dbReference type="RefSeq" id="YP_010113133.1">
    <property type="nucleotide sequence ID" value="NC_055899.1"/>
</dbReference>
<accession>A0A7M1RSX2</accession>
<organism evidence="2 3">
    <name type="scientific">uncultured phage cr124_1</name>
    <dbReference type="NCBI Taxonomy" id="2772090"/>
    <lineage>
        <taxon>Viruses</taxon>
        <taxon>Duplodnaviria</taxon>
        <taxon>Heunggongvirae</taxon>
        <taxon>Uroviricota</taxon>
        <taxon>Caudoviricetes</taxon>
        <taxon>Crassvirales</taxon>
        <taxon>Suoliviridae</taxon>
        <taxon>Oafivirinae</taxon>
        <taxon>Burzaovirus</taxon>
        <taxon>Burzaovirus faecalis</taxon>
    </lineage>
</organism>
<proteinExistence type="predicted"/>
<evidence type="ECO:0000313" key="2">
    <source>
        <dbReference type="EMBL" id="QOR57493.1"/>
    </source>
</evidence>
<reference evidence="2 3" key="1">
    <citation type="submission" date="2020-07" db="EMBL/GenBank/DDBJ databases">
        <title>Taxonomic proposal: Crassvirales, a new order of highly abundant and diverse bacterial viruses.</title>
        <authorList>
            <person name="Shkoporov A.N."/>
            <person name="Stockdale S.R."/>
            <person name="Guerin E."/>
            <person name="Ross R.P."/>
            <person name="Hill C."/>
        </authorList>
    </citation>
    <scope>NUCLEOTIDE SEQUENCE [LARGE SCALE GENOMIC DNA]</scope>
</reference>
<dbReference type="InterPro" id="IPR002901">
    <property type="entry name" value="MGlyc_endo_b_GlcNAc-like_dom"/>
</dbReference>
<feature type="domain" description="Mannosyl-glycoprotein endo-beta-N-acetylglucosamidase-like" evidence="1">
    <location>
        <begin position="131"/>
        <end position="213"/>
    </location>
</feature>
<dbReference type="EMBL" id="MT774406">
    <property type="protein sequence ID" value="QOR57493.1"/>
    <property type="molecule type" value="Genomic_DNA"/>
</dbReference>
<name>A0A7M1RSX2_9CAUD</name>
<sequence>MKFDNKTFLLKYEAWKNGADYWKDIRGINLGGNTQAEEPSPEELLLMDQNVLSILNAYNEGKDANIAEDIIKPLPFDTPLNEEHPILHKYKGGKDDSINTFVNRMGPLVGQLLNRYGYGDAAFYNVMRLLAYESNYGRSRVARRQHNYGGVGWNGKTYNTYKSDADFVKDYVRLMHTRYGAALRAKSTLDYARALKQKGYYTDSLENYSRNLRGMDSLVKAANYHRINHKDAYNYNVKFDDLVLDYEDTKNASPIIINSPSTRLPGTIRADVPTTLLGPTLEEIKAKQLRDLNKYKQLMYDSITLPSLPNILNLLPSNNFGKDSYGLKFWWRRGNNLHFKGGKDERIAGVNPLLQDKFNQDINLELGLPKNHFASHVFKDSDGFGYTLTDFYDAGQLDDVVAKPSEYDKKLFSITKKMFPNKLVRDLVYLDLAYNDEVSDYPFNDRLLNMILLYKLSGSPSITNKSKSKYNIIRSNYIPYYNHINAYPGSLVSELSHAYLYNNSIRKPIMPLDNKGVNGSDYKRRGSIEHLAHEVILPNLVNFIETGGKKYLKKAKIDANKEYDKHGHWWWNKGKD</sequence>
<evidence type="ECO:0000259" key="1">
    <source>
        <dbReference type="Pfam" id="PF01832"/>
    </source>
</evidence>
<protein>
    <recommendedName>
        <fullName evidence="1">Mannosyl-glycoprotein endo-beta-N-acetylglucosamidase-like domain-containing protein</fullName>
    </recommendedName>
</protein>
<dbReference type="KEGG" id="vg:65131636"/>
<keyword evidence="3" id="KW-1185">Reference proteome</keyword>
<dbReference type="Gene3D" id="1.10.530.10">
    <property type="match status" value="1"/>
</dbReference>
<dbReference type="GO" id="GO:0004040">
    <property type="term" value="F:amidase activity"/>
    <property type="evidence" value="ECO:0007669"/>
    <property type="project" value="InterPro"/>
</dbReference>
<dbReference type="GeneID" id="65131636"/>
<dbReference type="Proteomes" id="UP000593974">
    <property type="component" value="Segment"/>
</dbReference>
<evidence type="ECO:0000313" key="3">
    <source>
        <dbReference type="Proteomes" id="UP000593974"/>
    </source>
</evidence>